<keyword evidence="2" id="KW-1185">Reference proteome</keyword>
<organism evidence="1 2">
    <name type="scientific">Lentilactobacillus parafarraginis F0439</name>
    <dbReference type="NCBI Taxonomy" id="797515"/>
    <lineage>
        <taxon>Bacteria</taxon>
        <taxon>Bacillati</taxon>
        <taxon>Bacillota</taxon>
        <taxon>Bacilli</taxon>
        <taxon>Lactobacillales</taxon>
        <taxon>Lactobacillaceae</taxon>
        <taxon>Lentilactobacillus</taxon>
    </lineage>
</organism>
<dbReference type="HOGENOM" id="CLU_2991052_0_0_9"/>
<evidence type="ECO:0000313" key="2">
    <source>
        <dbReference type="Proteomes" id="UP000004625"/>
    </source>
</evidence>
<proteinExistence type="predicted"/>
<dbReference type="Proteomes" id="UP000004625">
    <property type="component" value="Unassembled WGS sequence"/>
</dbReference>
<accession>G9ZTA1</accession>
<name>G9ZTA1_9LACO</name>
<protein>
    <submittedName>
        <fullName evidence="1">Uncharacterized protein</fullName>
    </submittedName>
</protein>
<dbReference type="AlphaFoldDB" id="G9ZTA1"/>
<gene>
    <name evidence="1" type="ORF">HMPREF9103_02986</name>
</gene>
<evidence type="ECO:0000313" key="1">
    <source>
        <dbReference type="EMBL" id="EHL95413.1"/>
    </source>
</evidence>
<comment type="caution">
    <text evidence="1">The sequence shown here is derived from an EMBL/GenBank/DDBJ whole genome shotgun (WGS) entry which is preliminary data.</text>
</comment>
<dbReference type="EMBL" id="AGEY01000206">
    <property type="protein sequence ID" value="EHL95413.1"/>
    <property type="molecule type" value="Genomic_DNA"/>
</dbReference>
<reference evidence="1 2" key="1">
    <citation type="submission" date="2011-09" db="EMBL/GenBank/DDBJ databases">
        <authorList>
            <person name="Weinstock G."/>
            <person name="Sodergren E."/>
            <person name="Clifton S."/>
            <person name="Fulton L."/>
            <person name="Fulton B."/>
            <person name="Courtney L."/>
            <person name="Fronick C."/>
            <person name="Harrison M."/>
            <person name="Strong C."/>
            <person name="Farmer C."/>
            <person name="Delahaunty K."/>
            <person name="Markovic C."/>
            <person name="Hall O."/>
            <person name="Minx P."/>
            <person name="Tomlinson C."/>
            <person name="Mitreva M."/>
            <person name="Hou S."/>
            <person name="Chen J."/>
            <person name="Wollam A."/>
            <person name="Pepin K.H."/>
            <person name="Johnson M."/>
            <person name="Bhonagiri V."/>
            <person name="Zhang X."/>
            <person name="Suruliraj S."/>
            <person name="Warren W."/>
            <person name="Chinwalla A."/>
            <person name="Mardis E.R."/>
            <person name="Wilson R.K."/>
        </authorList>
    </citation>
    <scope>NUCLEOTIDE SEQUENCE [LARGE SCALE GENOMIC DNA]</scope>
    <source>
        <strain evidence="1 2">F0439</strain>
    </source>
</reference>
<sequence length="57" mass="6543">MLNCGDQSLAPLKNFAEIWTREIRISKKVSFQNTLEANLFYPLLFRQKTVIQSPAAT</sequence>